<proteinExistence type="predicted"/>
<reference evidence="3 4" key="1">
    <citation type="submission" date="2024-03" db="EMBL/GenBank/DDBJ databases">
        <title>Mouse gut bacterial collection (mGBC) of GemPharmatech.</title>
        <authorList>
            <person name="He Y."/>
            <person name="Dong L."/>
            <person name="Wu D."/>
            <person name="Gao X."/>
            <person name="Lin Z."/>
        </authorList>
    </citation>
    <scope>NUCLEOTIDE SEQUENCE [LARGE SCALE GENOMIC DNA]</scope>
    <source>
        <strain evidence="3 4">15-30</strain>
    </source>
</reference>
<feature type="compositionally biased region" description="Basic and acidic residues" evidence="1">
    <location>
        <begin position="1"/>
        <end position="17"/>
    </location>
</feature>
<protein>
    <submittedName>
        <fullName evidence="3">Polymorphic toxin type 50 domain-containing protein</fullName>
    </submittedName>
</protein>
<accession>A0ABV4DQL5</accession>
<sequence length="84" mass="9820">MNPDKQESHMESTRIEGKSYLYDSEDPQALLDEYSGREIVEVDHIVGIDYNTGEETDWIKIHHSKRRTHIVPFKKQMNGDDEDA</sequence>
<comment type="caution">
    <text evidence="3">The sequence shown here is derived from an EMBL/GenBank/DDBJ whole genome shotgun (WGS) entry which is preliminary data.</text>
</comment>
<name>A0ABV4DQL5_9LACO</name>
<dbReference type="Proteomes" id="UP001565236">
    <property type="component" value="Unassembled WGS sequence"/>
</dbReference>
<feature type="domain" description="Bacterial toxin 50" evidence="2">
    <location>
        <begin position="36"/>
        <end position="72"/>
    </location>
</feature>
<dbReference type="RefSeq" id="WP_369942558.1">
    <property type="nucleotide sequence ID" value="NZ_JBCLUF010000027.1"/>
</dbReference>
<evidence type="ECO:0000259" key="2">
    <source>
        <dbReference type="Pfam" id="PF15542"/>
    </source>
</evidence>
<feature type="region of interest" description="Disordered" evidence="1">
    <location>
        <begin position="1"/>
        <end position="22"/>
    </location>
</feature>
<evidence type="ECO:0000256" key="1">
    <source>
        <dbReference type="SAM" id="MobiDB-lite"/>
    </source>
</evidence>
<gene>
    <name evidence="3" type="ORF">AALT52_07610</name>
</gene>
<organism evidence="3 4">
    <name type="scientific">Ligilactobacillus faecis</name>
    <dbReference type="NCBI Taxonomy" id="762833"/>
    <lineage>
        <taxon>Bacteria</taxon>
        <taxon>Bacillati</taxon>
        <taxon>Bacillota</taxon>
        <taxon>Bacilli</taxon>
        <taxon>Lactobacillales</taxon>
        <taxon>Lactobacillaceae</taxon>
        <taxon>Ligilactobacillus</taxon>
    </lineage>
</organism>
<dbReference type="Pfam" id="PF15542">
    <property type="entry name" value="Ntox50"/>
    <property type="match status" value="1"/>
</dbReference>
<evidence type="ECO:0000313" key="4">
    <source>
        <dbReference type="Proteomes" id="UP001565236"/>
    </source>
</evidence>
<evidence type="ECO:0000313" key="3">
    <source>
        <dbReference type="EMBL" id="MEY8662751.1"/>
    </source>
</evidence>
<keyword evidence="4" id="KW-1185">Reference proteome</keyword>
<dbReference type="EMBL" id="JBCLUF010000027">
    <property type="protein sequence ID" value="MEY8662751.1"/>
    <property type="molecule type" value="Genomic_DNA"/>
</dbReference>
<dbReference type="InterPro" id="IPR029100">
    <property type="entry name" value="Ntox50"/>
</dbReference>